<dbReference type="AlphaFoldDB" id="A0A2T0Q1I4"/>
<evidence type="ECO:0000313" key="4">
    <source>
        <dbReference type="EMBL" id="PRX97654.1"/>
    </source>
</evidence>
<accession>A0A2T0Q1I4</accession>
<dbReference type="InterPro" id="IPR036390">
    <property type="entry name" value="WH_DNA-bd_sf"/>
</dbReference>
<dbReference type="Gene3D" id="1.10.287.160">
    <property type="entry name" value="HR1 repeat"/>
    <property type="match status" value="1"/>
</dbReference>
<dbReference type="EMBL" id="PVZC01000005">
    <property type="protein sequence ID" value="PRX97654.1"/>
    <property type="molecule type" value="Genomic_DNA"/>
</dbReference>
<dbReference type="Proteomes" id="UP000237846">
    <property type="component" value="Unassembled WGS sequence"/>
</dbReference>
<proteinExistence type="predicted"/>
<protein>
    <recommendedName>
        <fullName evidence="6">Transcriptional regulator</fullName>
    </recommendedName>
</protein>
<sequence length="151" mass="16836">MADDERLREWAEQVAMYLARDGVPPIAGRILGRLMVCDPPEQSAAQLSAAIGASRASLTMNLRLLTGMGFLTWRTRPGDRTMYYRMADDAWQAVVRKQIAGIAAFLDVTRQGLDLLGPESDRAARVRQAHDTYAWMAKVFDDAPPIGQEER</sequence>
<keyword evidence="3" id="KW-0804">Transcription</keyword>
<dbReference type="InterPro" id="IPR052362">
    <property type="entry name" value="HTH-GbsR_regulator"/>
</dbReference>
<evidence type="ECO:0008006" key="6">
    <source>
        <dbReference type="Google" id="ProtNLM"/>
    </source>
</evidence>
<evidence type="ECO:0000313" key="5">
    <source>
        <dbReference type="Proteomes" id="UP000237846"/>
    </source>
</evidence>
<keyword evidence="1" id="KW-0805">Transcription regulation</keyword>
<dbReference type="GO" id="GO:0003677">
    <property type="term" value="F:DNA binding"/>
    <property type="evidence" value="ECO:0007669"/>
    <property type="project" value="UniProtKB-KW"/>
</dbReference>
<keyword evidence="2" id="KW-0238">DNA-binding</keyword>
<dbReference type="PANTHER" id="PTHR38465:SF2">
    <property type="entry name" value="HTH-TYPE TRANSCRIPTIONAL REGULATOR MMPR5"/>
    <property type="match status" value="1"/>
</dbReference>
<dbReference type="RefSeq" id="WP_106247152.1">
    <property type="nucleotide sequence ID" value="NZ_PVZC01000005.1"/>
</dbReference>
<dbReference type="Gene3D" id="1.10.10.10">
    <property type="entry name" value="Winged helix-like DNA-binding domain superfamily/Winged helix DNA-binding domain"/>
    <property type="match status" value="1"/>
</dbReference>
<reference evidence="4 5" key="1">
    <citation type="submission" date="2018-03" db="EMBL/GenBank/DDBJ databases">
        <title>Genomic Encyclopedia of Archaeal and Bacterial Type Strains, Phase II (KMG-II): from individual species to whole genera.</title>
        <authorList>
            <person name="Goeker M."/>
        </authorList>
    </citation>
    <scope>NUCLEOTIDE SEQUENCE [LARGE SCALE GENOMIC DNA]</scope>
    <source>
        <strain evidence="4 5">DSM 45601</strain>
    </source>
</reference>
<dbReference type="OrthoDB" id="67158at2"/>
<name>A0A2T0Q1I4_9ACTN</name>
<comment type="caution">
    <text evidence="4">The sequence shown here is derived from an EMBL/GenBank/DDBJ whole genome shotgun (WGS) entry which is preliminary data.</text>
</comment>
<dbReference type="InterPro" id="IPR036388">
    <property type="entry name" value="WH-like_DNA-bd_sf"/>
</dbReference>
<gene>
    <name evidence="4" type="ORF">CLV72_1054</name>
</gene>
<dbReference type="PANTHER" id="PTHR38465">
    <property type="entry name" value="HTH-TYPE TRANSCRIPTIONAL REGULATOR MJ1563-RELATED"/>
    <property type="match status" value="1"/>
</dbReference>
<evidence type="ECO:0000256" key="1">
    <source>
        <dbReference type="ARBA" id="ARBA00023015"/>
    </source>
</evidence>
<organism evidence="4 5">
    <name type="scientific">Allonocardiopsis opalescens</name>
    <dbReference type="NCBI Taxonomy" id="1144618"/>
    <lineage>
        <taxon>Bacteria</taxon>
        <taxon>Bacillati</taxon>
        <taxon>Actinomycetota</taxon>
        <taxon>Actinomycetes</taxon>
        <taxon>Streptosporangiales</taxon>
        <taxon>Allonocardiopsis</taxon>
    </lineage>
</organism>
<evidence type="ECO:0000256" key="2">
    <source>
        <dbReference type="ARBA" id="ARBA00023125"/>
    </source>
</evidence>
<keyword evidence="5" id="KW-1185">Reference proteome</keyword>
<evidence type="ECO:0000256" key="3">
    <source>
        <dbReference type="ARBA" id="ARBA00023163"/>
    </source>
</evidence>
<dbReference type="SUPFAM" id="SSF46785">
    <property type="entry name" value="Winged helix' DNA-binding domain"/>
    <property type="match status" value="1"/>
</dbReference>